<dbReference type="HOGENOM" id="CLU_2275392_0_0_5"/>
<accession>A0A017HND5</accession>
<dbReference type="Gene3D" id="3.30.10.10">
    <property type="entry name" value="Trypsin Inhibitor V, subunit A"/>
    <property type="match status" value="1"/>
</dbReference>
<name>A0A017HND5_9RHOB</name>
<dbReference type="AlphaFoldDB" id="A0A017HND5"/>
<proteinExistence type="predicted"/>
<comment type="caution">
    <text evidence="1">The sequence shown here is derived from an EMBL/GenBank/DDBJ whole genome shotgun (WGS) entry which is preliminary data.</text>
</comment>
<reference evidence="1 2" key="1">
    <citation type="submission" date="2013-02" db="EMBL/GenBank/DDBJ databases">
        <authorList>
            <person name="Fiebig A."/>
            <person name="Goeker M."/>
            <person name="Klenk H.-P.P."/>
        </authorList>
    </citation>
    <scope>NUCLEOTIDE SEQUENCE [LARGE SCALE GENOMIC DNA]</scope>
    <source>
        <strain evidence="1 2">DSM 19309</strain>
    </source>
</reference>
<organism evidence="1 2">
    <name type="scientific">Rubellimicrobium mesophilum DSM 19309</name>
    <dbReference type="NCBI Taxonomy" id="442562"/>
    <lineage>
        <taxon>Bacteria</taxon>
        <taxon>Pseudomonadati</taxon>
        <taxon>Pseudomonadota</taxon>
        <taxon>Alphaproteobacteria</taxon>
        <taxon>Rhodobacterales</taxon>
        <taxon>Roseobacteraceae</taxon>
        <taxon>Rubellimicrobium</taxon>
    </lineage>
</organism>
<sequence length="102" mass="10337">MTQLRLALPLLALAALPGCVIPIPVPNGTPGAIVVDPGDSCGARGLRQFVGQDRSVVEGTTIQGPGPVRILAPGDMIADDQDPTRANIRLDSAGKVAAVDCG</sequence>
<protein>
    <submittedName>
        <fullName evidence="1">Uncharacterized protein</fullName>
    </submittedName>
</protein>
<dbReference type="STRING" id="442562.Rumeso_02745"/>
<dbReference type="EMBL" id="AOSK01000068">
    <property type="protein sequence ID" value="EYD75658.1"/>
    <property type="molecule type" value="Genomic_DNA"/>
</dbReference>
<gene>
    <name evidence="1" type="ORF">Rumeso_02745</name>
</gene>
<evidence type="ECO:0000313" key="1">
    <source>
        <dbReference type="EMBL" id="EYD75658.1"/>
    </source>
</evidence>
<dbReference type="Pfam" id="PF11720">
    <property type="entry name" value="Inhibitor_I78"/>
    <property type="match status" value="1"/>
</dbReference>
<evidence type="ECO:0000313" key="2">
    <source>
        <dbReference type="Proteomes" id="UP000019666"/>
    </source>
</evidence>
<keyword evidence="2" id="KW-1185">Reference proteome</keyword>
<dbReference type="RefSeq" id="WP_051521105.1">
    <property type="nucleotide sequence ID" value="NZ_KK088560.1"/>
</dbReference>
<dbReference type="Proteomes" id="UP000019666">
    <property type="component" value="Unassembled WGS sequence"/>
</dbReference>
<dbReference type="InterPro" id="IPR021719">
    <property type="entry name" value="Prot_inh_I78"/>
</dbReference>